<gene>
    <name evidence="1" type="ORF">ACFFU9_11095</name>
</gene>
<dbReference type="EMBL" id="JBHMFC010000073">
    <property type="protein sequence ID" value="MFB9057284.1"/>
    <property type="molecule type" value="Genomic_DNA"/>
</dbReference>
<reference evidence="1 2" key="1">
    <citation type="submission" date="2024-09" db="EMBL/GenBank/DDBJ databases">
        <authorList>
            <person name="Sun Q."/>
            <person name="Mori K."/>
        </authorList>
    </citation>
    <scope>NUCLEOTIDE SEQUENCE [LARGE SCALE GENOMIC DNA]</scope>
    <source>
        <strain evidence="1 2">CECT 8622</strain>
    </source>
</reference>
<protein>
    <submittedName>
        <fullName evidence="1">Uncharacterized protein</fullName>
    </submittedName>
</protein>
<sequence>MAKTYSITTKTTLATLRPGHKITKGAFARLAALWREPGQILKSG</sequence>
<dbReference type="Proteomes" id="UP001589585">
    <property type="component" value="Unassembled WGS sequence"/>
</dbReference>
<dbReference type="RefSeq" id="WP_379861509.1">
    <property type="nucleotide sequence ID" value="NZ_JBHMFC010000073.1"/>
</dbReference>
<name>A0ABV5FD25_9FLAO</name>
<accession>A0ABV5FD25</accession>
<comment type="caution">
    <text evidence="1">The sequence shown here is derived from an EMBL/GenBank/DDBJ whole genome shotgun (WGS) entry which is preliminary data.</text>
</comment>
<keyword evidence="2" id="KW-1185">Reference proteome</keyword>
<organism evidence="1 2">
    <name type="scientific">Mariniflexile ostreae</name>
    <dbReference type="NCBI Taxonomy" id="1520892"/>
    <lineage>
        <taxon>Bacteria</taxon>
        <taxon>Pseudomonadati</taxon>
        <taxon>Bacteroidota</taxon>
        <taxon>Flavobacteriia</taxon>
        <taxon>Flavobacteriales</taxon>
        <taxon>Flavobacteriaceae</taxon>
        <taxon>Mariniflexile</taxon>
    </lineage>
</organism>
<evidence type="ECO:0000313" key="2">
    <source>
        <dbReference type="Proteomes" id="UP001589585"/>
    </source>
</evidence>
<proteinExistence type="predicted"/>
<evidence type="ECO:0000313" key="1">
    <source>
        <dbReference type="EMBL" id="MFB9057284.1"/>
    </source>
</evidence>